<comment type="function">
    <text evidence="9 10">Cell wall formation. Catalyzes the addition of glutamate to the nucleotide precursor UDP-N-acetylmuramoyl-L-alanine (UMA).</text>
</comment>
<evidence type="ECO:0000256" key="6">
    <source>
        <dbReference type="ARBA" id="ARBA00022741"/>
    </source>
</evidence>
<keyword evidence="9 10" id="KW-0573">Peptidoglycan synthesis</keyword>
<evidence type="ECO:0000256" key="3">
    <source>
        <dbReference type="ARBA" id="ARBA00022490"/>
    </source>
</evidence>
<name>A0A1R0F9R9_9HYPH</name>
<keyword evidence="3 9" id="KW-0963">Cytoplasm</keyword>
<evidence type="ECO:0000256" key="2">
    <source>
        <dbReference type="ARBA" id="ARBA00004752"/>
    </source>
</evidence>
<gene>
    <name evidence="9" type="primary">murD</name>
    <name evidence="13" type="ORF">PEB0149_010710</name>
</gene>
<dbReference type="OrthoDB" id="9809796at2"/>
<dbReference type="GO" id="GO:0005524">
    <property type="term" value="F:ATP binding"/>
    <property type="evidence" value="ECO:0007669"/>
    <property type="project" value="UniProtKB-UniRule"/>
</dbReference>
<keyword evidence="4 9" id="KW-0436">Ligase</keyword>
<dbReference type="PANTHER" id="PTHR43692:SF1">
    <property type="entry name" value="UDP-N-ACETYLMURAMOYLALANINE--D-GLUTAMATE LIGASE"/>
    <property type="match status" value="1"/>
</dbReference>
<dbReference type="SUPFAM" id="SSF53623">
    <property type="entry name" value="MurD-like peptide ligases, catalytic domain"/>
    <property type="match status" value="1"/>
</dbReference>
<dbReference type="GO" id="GO:0051301">
    <property type="term" value="P:cell division"/>
    <property type="evidence" value="ECO:0007669"/>
    <property type="project" value="UniProtKB-KW"/>
</dbReference>
<keyword evidence="7 9" id="KW-0067">ATP-binding</keyword>
<dbReference type="HAMAP" id="MF_00639">
    <property type="entry name" value="MurD"/>
    <property type="match status" value="1"/>
</dbReference>
<dbReference type="InterPro" id="IPR018109">
    <property type="entry name" value="Folylpolyglutamate_synth_CS"/>
</dbReference>
<evidence type="ECO:0000313" key="13">
    <source>
        <dbReference type="EMBL" id="OLY43639.1"/>
    </source>
</evidence>
<comment type="similarity">
    <text evidence="9">Belongs to the MurCDEF family.</text>
</comment>
<evidence type="ECO:0000256" key="4">
    <source>
        <dbReference type="ARBA" id="ARBA00022598"/>
    </source>
</evidence>
<dbReference type="GO" id="GO:0005737">
    <property type="term" value="C:cytoplasm"/>
    <property type="evidence" value="ECO:0007669"/>
    <property type="project" value="UniProtKB-SubCell"/>
</dbReference>
<keyword evidence="9 10" id="KW-0133">Cell shape</keyword>
<keyword evidence="6 9" id="KW-0547">Nucleotide-binding</keyword>
<organism evidence="13 14">
    <name type="scientific">Bartonella apis</name>
    <dbReference type="NCBI Taxonomy" id="1686310"/>
    <lineage>
        <taxon>Bacteria</taxon>
        <taxon>Pseudomonadati</taxon>
        <taxon>Pseudomonadota</taxon>
        <taxon>Alphaproteobacteria</taxon>
        <taxon>Hyphomicrobiales</taxon>
        <taxon>Bartonellaceae</taxon>
        <taxon>Bartonella</taxon>
    </lineage>
</organism>
<proteinExistence type="inferred from homology"/>
<dbReference type="InterPro" id="IPR005762">
    <property type="entry name" value="MurD"/>
</dbReference>
<comment type="subcellular location">
    <subcellularLocation>
        <location evidence="1 9 10">Cytoplasm</location>
    </subcellularLocation>
</comment>
<dbReference type="Pfam" id="PF02875">
    <property type="entry name" value="Mur_ligase_C"/>
    <property type="match status" value="1"/>
</dbReference>
<sequence>MIIVNSFKNKKVALFGLGGSGVATAKSLLAGGAEVLAWDDKMETVEKTRGQNIPVSDLHNVDWSKISALVLAPGVPLTNPEPHWTVKLAKAAGVEIIGDIELFIRERNAYLEHNKLSDEDLPFIAITGTNGKSTTTALINHLLNESGKMSEMGGNIGTAILSLEAFEKNRFYVIECSSFQIDLTPSINPTVGILLNISPDHIDRHGTFAHYCEIKKRLVNGAKTALVAVDDENSTKIYEELLHDHHNVLPVSKDKVLKSGYYAVKDELFSVENSKAEARLSLSGISSLRGSHNAQNALMALATLDILKIKPVELQRIFASYVGLPHRMQQVRKIGHALYVDDSKATNAEASAPALATFDHIYWIIGGLAKEGGITALKDYFPKIRKAYLIGDAAEDFARTINGAFPISMSGTLEKAVQEAHQDAGADKAEEVAVLLSPACASYDQFKNYGARGDAFKAFVKAL</sequence>
<dbReference type="SUPFAM" id="SSF53244">
    <property type="entry name" value="MurD-like peptide ligases, peptide-binding domain"/>
    <property type="match status" value="1"/>
</dbReference>
<dbReference type="RefSeq" id="WP_075868712.1">
    <property type="nucleotide sequence ID" value="NZ_CALYQA010000004.1"/>
</dbReference>
<dbReference type="AlphaFoldDB" id="A0A1R0F9R9"/>
<keyword evidence="14" id="KW-1185">Reference proteome</keyword>
<keyword evidence="5 9" id="KW-0132">Cell division</keyword>
<feature type="domain" description="Mur ligase central" evidence="12">
    <location>
        <begin position="126"/>
        <end position="303"/>
    </location>
</feature>
<evidence type="ECO:0000259" key="12">
    <source>
        <dbReference type="Pfam" id="PF08245"/>
    </source>
</evidence>
<evidence type="ECO:0000259" key="11">
    <source>
        <dbReference type="Pfam" id="PF02875"/>
    </source>
</evidence>
<keyword evidence="9 10" id="KW-0961">Cell wall biogenesis/degradation</keyword>
<dbReference type="Pfam" id="PF08245">
    <property type="entry name" value="Mur_ligase_M"/>
    <property type="match status" value="1"/>
</dbReference>
<protein>
    <recommendedName>
        <fullName evidence="9 10">UDP-N-acetylmuramoylalanine--D-glutamate ligase</fullName>
        <ecNumber evidence="9 10">6.3.2.9</ecNumber>
    </recommendedName>
    <alternativeName>
        <fullName evidence="9">D-glutamic acid-adding enzyme</fullName>
    </alternativeName>
    <alternativeName>
        <fullName evidence="9">UDP-N-acetylmuramoyl-L-alanyl-D-glutamate synthetase</fullName>
    </alternativeName>
</protein>
<dbReference type="InterPro" id="IPR036565">
    <property type="entry name" value="Mur-like_cat_sf"/>
</dbReference>
<dbReference type="UniPathway" id="UPA00219"/>
<evidence type="ECO:0000256" key="1">
    <source>
        <dbReference type="ARBA" id="ARBA00004496"/>
    </source>
</evidence>
<dbReference type="InterPro" id="IPR004101">
    <property type="entry name" value="Mur_ligase_C"/>
</dbReference>
<keyword evidence="8 9" id="KW-0131">Cell cycle</keyword>
<dbReference type="Gene3D" id="3.40.1190.10">
    <property type="entry name" value="Mur-like, catalytic domain"/>
    <property type="match status" value="1"/>
</dbReference>
<dbReference type="Gene3D" id="3.90.190.20">
    <property type="entry name" value="Mur ligase, C-terminal domain"/>
    <property type="match status" value="1"/>
</dbReference>
<comment type="caution">
    <text evidence="13">The sequence shown here is derived from an EMBL/GenBank/DDBJ whole genome shotgun (WGS) entry which is preliminary data.</text>
</comment>
<dbReference type="GO" id="GO:0008360">
    <property type="term" value="P:regulation of cell shape"/>
    <property type="evidence" value="ECO:0007669"/>
    <property type="project" value="UniProtKB-KW"/>
</dbReference>
<dbReference type="GO" id="GO:0004326">
    <property type="term" value="F:tetrahydrofolylpolyglutamate synthase activity"/>
    <property type="evidence" value="ECO:0007669"/>
    <property type="project" value="InterPro"/>
</dbReference>
<dbReference type="GO" id="GO:0009252">
    <property type="term" value="P:peptidoglycan biosynthetic process"/>
    <property type="evidence" value="ECO:0007669"/>
    <property type="project" value="UniProtKB-UniRule"/>
</dbReference>
<evidence type="ECO:0000256" key="5">
    <source>
        <dbReference type="ARBA" id="ARBA00022618"/>
    </source>
</evidence>
<evidence type="ECO:0000256" key="7">
    <source>
        <dbReference type="ARBA" id="ARBA00022840"/>
    </source>
</evidence>
<accession>A0A1R0F9R9</accession>
<dbReference type="InterPro" id="IPR013221">
    <property type="entry name" value="Mur_ligase_cen"/>
</dbReference>
<dbReference type="EMBL" id="LXYT01000001">
    <property type="protein sequence ID" value="OLY43639.1"/>
    <property type="molecule type" value="Genomic_DNA"/>
</dbReference>
<feature type="domain" description="Mur ligase C-terminal" evidence="11">
    <location>
        <begin position="326"/>
        <end position="439"/>
    </location>
</feature>
<dbReference type="PROSITE" id="PS01011">
    <property type="entry name" value="FOLYLPOLYGLU_SYNT_1"/>
    <property type="match status" value="1"/>
</dbReference>
<reference evidence="13 14" key="1">
    <citation type="submission" date="2016-12" db="EMBL/GenBank/DDBJ databases">
        <title>Comparative genomics of Bartonella apis.</title>
        <authorList>
            <person name="Engel P."/>
        </authorList>
    </citation>
    <scope>NUCLEOTIDE SEQUENCE [LARGE SCALE GENOMIC DNA]</scope>
    <source>
        <strain evidence="13 14">PEB0149</strain>
    </source>
</reference>
<comment type="catalytic activity">
    <reaction evidence="9 10">
        <text>UDP-N-acetyl-alpha-D-muramoyl-L-alanine + D-glutamate + ATP = UDP-N-acetyl-alpha-D-muramoyl-L-alanyl-D-glutamate + ADP + phosphate + H(+)</text>
        <dbReference type="Rhea" id="RHEA:16429"/>
        <dbReference type="ChEBI" id="CHEBI:15378"/>
        <dbReference type="ChEBI" id="CHEBI:29986"/>
        <dbReference type="ChEBI" id="CHEBI:30616"/>
        <dbReference type="ChEBI" id="CHEBI:43474"/>
        <dbReference type="ChEBI" id="CHEBI:83898"/>
        <dbReference type="ChEBI" id="CHEBI:83900"/>
        <dbReference type="ChEBI" id="CHEBI:456216"/>
        <dbReference type="EC" id="6.3.2.9"/>
    </reaction>
</comment>
<dbReference type="Gene3D" id="3.40.50.720">
    <property type="entry name" value="NAD(P)-binding Rossmann-like Domain"/>
    <property type="match status" value="1"/>
</dbReference>
<dbReference type="Proteomes" id="UP000187344">
    <property type="component" value="Unassembled WGS sequence"/>
</dbReference>
<evidence type="ECO:0000256" key="10">
    <source>
        <dbReference type="RuleBase" id="RU003664"/>
    </source>
</evidence>
<dbReference type="SUPFAM" id="SSF51984">
    <property type="entry name" value="MurCD N-terminal domain"/>
    <property type="match status" value="1"/>
</dbReference>
<feature type="binding site" evidence="9">
    <location>
        <begin position="128"/>
        <end position="134"/>
    </location>
    <ligand>
        <name>ATP</name>
        <dbReference type="ChEBI" id="CHEBI:30616"/>
    </ligand>
</feature>
<dbReference type="GO" id="GO:0071555">
    <property type="term" value="P:cell wall organization"/>
    <property type="evidence" value="ECO:0007669"/>
    <property type="project" value="UniProtKB-KW"/>
</dbReference>
<dbReference type="GO" id="GO:0008764">
    <property type="term" value="F:UDP-N-acetylmuramoylalanine-D-glutamate ligase activity"/>
    <property type="evidence" value="ECO:0007669"/>
    <property type="project" value="UniProtKB-UniRule"/>
</dbReference>
<dbReference type="PANTHER" id="PTHR43692">
    <property type="entry name" value="UDP-N-ACETYLMURAMOYLALANINE--D-GLUTAMATE LIGASE"/>
    <property type="match status" value="1"/>
</dbReference>
<dbReference type="NCBIfam" id="TIGR01087">
    <property type="entry name" value="murD"/>
    <property type="match status" value="1"/>
</dbReference>
<evidence type="ECO:0000256" key="9">
    <source>
        <dbReference type="HAMAP-Rule" id="MF_00639"/>
    </source>
</evidence>
<dbReference type="InterPro" id="IPR036615">
    <property type="entry name" value="Mur_ligase_C_dom_sf"/>
</dbReference>
<comment type="pathway">
    <text evidence="2 9 10">Cell wall biogenesis; peptidoglycan biosynthesis.</text>
</comment>
<dbReference type="EC" id="6.3.2.9" evidence="9 10"/>
<evidence type="ECO:0000313" key="14">
    <source>
        <dbReference type="Proteomes" id="UP000187344"/>
    </source>
</evidence>
<evidence type="ECO:0000256" key="8">
    <source>
        <dbReference type="ARBA" id="ARBA00023306"/>
    </source>
</evidence>